<reference evidence="4" key="1">
    <citation type="submission" date="2022-12" db="EMBL/GenBank/DDBJ databases">
        <authorList>
            <person name="Webb A."/>
        </authorList>
    </citation>
    <scope>NUCLEOTIDE SEQUENCE</scope>
    <source>
        <strain evidence="4">Pf2</strain>
    </source>
</reference>
<keyword evidence="3" id="KW-0067">ATP-binding</keyword>
<name>A0AAV0TLI0_9STRA</name>
<dbReference type="AlphaFoldDB" id="A0AAV0TLI0"/>
<evidence type="ECO:0000256" key="3">
    <source>
        <dbReference type="ARBA" id="ARBA00022840"/>
    </source>
</evidence>
<dbReference type="Proteomes" id="UP001159659">
    <property type="component" value="Unassembled WGS sequence"/>
</dbReference>
<dbReference type="Gene3D" id="3.30.470.20">
    <property type="entry name" value="ATP-grasp fold, B domain"/>
    <property type="match status" value="1"/>
</dbReference>
<organism evidence="4 5">
    <name type="scientific">Peronospora farinosa</name>
    <dbReference type="NCBI Taxonomy" id="134698"/>
    <lineage>
        <taxon>Eukaryota</taxon>
        <taxon>Sar</taxon>
        <taxon>Stramenopiles</taxon>
        <taxon>Oomycota</taxon>
        <taxon>Peronosporomycetes</taxon>
        <taxon>Peronosporales</taxon>
        <taxon>Peronosporaceae</taxon>
        <taxon>Peronospora</taxon>
    </lineage>
</organism>
<dbReference type="PANTHER" id="PTHR43585">
    <property type="entry name" value="FUMIPYRROLE BIOSYNTHESIS PROTEIN C"/>
    <property type="match status" value="1"/>
</dbReference>
<dbReference type="SUPFAM" id="SSF56059">
    <property type="entry name" value="Glutathione synthetase ATP-binding domain-like"/>
    <property type="match status" value="1"/>
</dbReference>
<dbReference type="GO" id="GO:0005524">
    <property type="term" value="F:ATP binding"/>
    <property type="evidence" value="ECO:0007669"/>
    <property type="project" value="UniProtKB-KW"/>
</dbReference>
<evidence type="ECO:0000256" key="1">
    <source>
        <dbReference type="ARBA" id="ARBA00022598"/>
    </source>
</evidence>
<evidence type="ECO:0000313" key="5">
    <source>
        <dbReference type="Proteomes" id="UP001159659"/>
    </source>
</evidence>
<evidence type="ECO:0000313" key="4">
    <source>
        <dbReference type="EMBL" id="CAI5722738.1"/>
    </source>
</evidence>
<comment type="caution">
    <text evidence="4">The sequence shown here is derived from an EMBL/GenBank/DDBJ whole genome shotgun (WGS) entry which is preliminary data.</text>
</comment>
<keyword evidence="2" id="KW-0547">Nucleotide-binding</keyword>
<accession>A0AAV0TLI0</accession>
<sequence length="230" mass="25326">MQDLKPDVVKVVLRLLESAGKTNGLGLQNDAVLLQEYLEGDEFVVDTVSRNGEHKVTAIWKYDKRRVNDAASVYFGLSLVPAEGVVNEVIDYQLQVLDGNGPAHGEVRFCCGSPVLIDIDTRYHGGILDGGAFAKLAERPRKLLAHGYVVMIVSYKNGVMKSIPCIAIIEKVSAYLEKAIYVAPGDNMRQTVDMFTTPGNIMLKHKEVTRSSKVLLVFANSRSRGFRDGI</sequence>
<evidence type="ECO:0000256" key="2">
    <source>
        <dbReference type="ARBA" id="ARBA00022741"/>
    </source>
</evidence>
<proteinExistence type="predicted"/>
<dbReference type="InterPro" id="IPR052032">
    <property type="entry name" value="ATP-dep_AA_Ligase"/>
</dbReference>
<dbReference type="PANTHER" id="PTHR43585:SF2">
    <property type="entry name" value="ATP-GRASP ENZYME FSQD"/>
    <property type="match status" value="1"/>
</dbReference>
<dbReference type="GO" id="GO:0016874">
    <property type="term" value="F:ligase activity"/>
    <property type="evidence" value="ECO:0007669"/>
    <property type="project" value="UniProtKB-KW"/>
</dbReference>
<gene>
    <name evidence="4" type="ORF">PFR002_LOCUS4507</name>
</gene>
<dbReference type="EMBL" id="CANTFK010000670">
    <property type="protein sequence ID" value="CAI5722738.1"/>
    <property type="molecule type" value="Genomic_DNA"/>
</dbReference>
<keyword evidence="1" id="KW-0436">Ligase</keyword>
<protein>
    <submittedName>
        <fullName evidence="4">Uncharacterized protein</fullName>
    </submittedName>
</protein>